<feature type="domain" description="Histone deacetylase" evidence="1">
    <location>
        <begin position="15"/>
        <end position="268"/>
    </location>
</feature>
<evidence type="ECO:0000259" key="1">
    <source>
        <dbReference type="Pfam" id="PF00850"/>
    </source>
</evidence>
<dbReference type="AlphaFoldDB" id="A0A4Q7AUG3"/>
<dbReference type="Proteomes" id="UP000293483">
    <property type="component" value="Unassembled WGS sequence"/>
</dbReference>
<proteinExistence type="predicted"/>
<dbReference type="Gene3D" id="3.40.800.20">
    <property type="entry name" value="Histone deacetylase domain"/>
    <property type="match status" value="1"/>
</dbReference>
<accession>A0A4Q7AUG3</accession>
<protein>
    <submittedName>
        <fullName evidence="2">Histone deacetylase</fullName>
    </submittedName>
</protein>
<dbReference type="PANTHER" id="PTHR10625:SF19">
    <property type="entry name" value="HISTONE DEACETYLASE 12"/>
    <property type="match status" value="1"/>
</dbReference>
<name>A0A4Q7AUG3_9GAMM</name>
<dbReference type="Pfam" id="PF00850">
    <property type="entry name" value="Hist_deacetyl"/>
    <property type="match status" value="1"/>
</dbReference>
<sequence length="294" mass="33313">MLDVCYSPHYFAHTHTNSMEKLKLVADALHTWGNIQFHEPEVLDIEILKQLHEPSYVDAFYTGLPEKKATFSGFKQWNQQLRDAVLRINAGQLLAAKLAWQKGIAANIAQGFHHAQYEYGGGYCTFNGLALIAQQFPEKKIFVLDCDQHGGDGTAEFSLRLENLFNFSIYGLAHGCPVYPRSFTRHIHKDHGCFSQYTLAVHEGFQQAQAWEADLIIYQAGMDCHQADQFGSSWFTAELIQKREETVFKLAKRSGIPIMFVLAGGYQKLEDLVPLHLYTFRAAIDAYAERKSSA</sequence>
<evidence type="ECO:0000313" key="3">
    <source>
        <dbReference type="Proteomes" id="UP000293483"/>
    </source>
</evidence>
<dbReference type="InterPro" id="IPR023801">
    <property type="entry name" value="His_deacetylse_dom"/>
</dbReference>
<dbReference type="PANTHER" id="PTHR10625">
    <property type="entry name" value="HISTONE DEACETYLASE HDAC1-RELATED"/>
    <property type="match status" value="1"/>
</dbReference>
<comment type="caution">
    <text evidence="2">The sequence shown here is derived from an EMBL/GenBank/DDBJ whole genome shotgun (WGS) entry which is preliminary data.</text>
</comment>
<gene>
    <name evidence="2" type="ORF">EXE25_13495</name>
</gene>
<dbReference type="EMBL" id="SGSU01000015">
    <property type="protein sequence ID" value="RZG65563.1"/>
    <property type="molecule type" value="Genomic_DNA"/>
</dbReference>
<dbReference type="InterPro" id="IPR023696">
    <property type="entry name" value="Ureohydrolase_dom_sf"/>
</dbReference>
<dbReference type="GO" id="GO:0004407">
    <property type="term" value="F:histone deacetylase activity"/>
    <property type="evidence" value="ECO:0007669"/>
    <property type="project" value="TreeGrafter"/>
</dbReference>
<organism evidence="2 3">
    <name type="scientific">Acinetobacter bouvetii</name>
    <dbReference type="NCBI Taxonomy" id="202951"/>
    <lineage>
        <taxon>Bacteria</taxon>
        <taxon>Pseudomonadati</taxon>
        <taxon>Pseudomonadota</taxon>
        <taxon>Gammaproteobacteria</taxon>
        <taxon>Moraxellales</taxon>
        <taxon>Moraxellaceae</taxon>
        <taxon>Acinetobacter</taxon>
    </lineage>
</organism>
<dbReference type="GO" id="GO:0040029">
    <property type="term" value="P:epigenetic regulation of gene expression"/>
    <property type="evidence" value="ECO:0007669"/>
    <property type="project" value="TreeGrafter"/>
</dbReference>
<dbReference type="InterPro" id="IPR037138">
    <property type="entry name" value="His_deacetylse_dom_sf"/>
</dbReference>
<dbReference type="STRING" id="202951.GCA_001485025_00033"/>
<reference evidence="2 3" key="1">
    <citation type="submission" date="2019-02" db="EMBL/GenBank/DDBJ databases">
        <title>The Batch Genome Submission of Acinetobacter spp. strains.</title>
        <authorList>
            <person name="Qin J."/>
            <person name="Hu Y."/>
            <person name="Ye H."/>
            <person name="Wei L."/>
            <person name="Feng Y."/>
            <person name="Zong Z."/>
        </authorList>
    </citation>
    <scope>NUCLEOTIDE SEQUENCE [LARGE SCALE GENOMIC DNA]</scope>
    <source>
        <strain evidence="2 3">WCHABo060081</strain>
    </source>
</reference>
<evidence type="ECO:0000313" key="2">
    <source>
        <dbReference type="EMBL" id="RZG65563.1"/>
    </source>
</evidence>
<dbReference type="SUPFAM" id="SSF52768">
    <property type="entry name" value="Arginase/deacetylase"/>
    <property type="match status" value="1"/>
</dbReference>
<dbReference type="RefSeq" id="WP_130147137.1">
    <property type="nucleotide sequence ID" value="NZ_SGSU01000015.1"/>
</dbReference>